<keyword evidence="2" id="KW-1185">Reference proteome</keyword>
<dbReference type="AlphaFoldDB" id="A0A7R7DSA4"/>
<dbReference type="EMBL" id="AP023355">
    <property type="protein sequence ID" value="BCJ36914.1"/>
    <property type="molecule type" value="Genomic_DNA"/>
</dbReference>
<name>A0A7R7DSA4_9ACTN</name>
<dbReference type="KEGG" id="atl:Athai_44170"/>
<evidence type="ECO:0000313" key="1">
    <source>
        <dbReference type="EMBL" id="BCJ36914.1"/>
    </source>
</evidence>
<gene>
    <name evidence="1" type="ORF">Athai_44170</name>
</gene>
<evidence type="ECO:0000313" key="2">
    <source>
        <dbReference type="Proteomes" id="UP000611640"/>
    </source>
</evidence>
<protein>
    <submittedName>
        <fullName evidence="1">Uncharacterized protein</fullName>
    </submittedName>
</protein>
<reference evidence="1 2" key="1">
    <citation type="submission" date="2020-08" db="EMBL/GenBank/DDBJ databases">
        <title>Whole genome shotgun sequence of Actinocatenispora thailandica NBRC 105041.</title>
        <authorList>
            <person name="Komaki H."/>
            <person name="Tamura T."/>
        </authorList>
    </citation>
    <scope>NUCLEOTIDE SEQUENCE [LARGE SCALE GENOMIC DNA]</scope>
    <source>
        <strain evidence="1 2">NBRC 105041</strain>
    </source>
</reference>
<organism evidence="1 2">
    <name type="scientific">Actinocatenispora thailandica</name>
    <dbReference type="NCBI Taxonomy" id="227318"/>
    <lineage>
        <taxon>Bacteria</taxon>
        <taxon>Bacillati</taxon>
        <taxon>Actinomycetota</taxon>
        <taxon>Actinomycetes</taxon>
        <taxon>Micromonosporales</taxon>
        <taxon>Micromonosporaceae</taxon>
        <taxon>Actinocatenispora</taxon>
    </lineage>
</organism>
<accession>A0A7R7DSA4</accession>
<sequence>MAAWAGAAMPRLITAALTMPTAAITRRLIRRAGEPVMSEPPECSSHKGVGGGEHRAVRCLSGIGYESETNFQIRLDTAQILTSCGTAQEILEKFF</sequence>
<proteinExistence type="predicted"/>
<dbReference type="Proteomes" id="UP000611640">
    <property type="component" value="Chromosome"/>
</dbReference>